<evidence type="ECO:0000256" key="8">
    <source>
        <dbReference type="ARBA" id="ARBA00023004"/>
    </source>
</evidence>
<evidence type="ECO:0000259" key="14">
    <source>
        <dbReference type="PROSITE" id="PS51193"/>
    </source>
</evidence>
<feature type="domain" description="Helicase ATP-binding" evidence="14">
    <location>
        <begin position="183"/>
        <end position="429"/>
    </location>
</feature>
<dbReference type="GO" id="GO:0003678">
    <property type="term" value="F:DNA helicase activity"/>
    <property type="evidence" value="ECO:0007669"/>
    <property type="project" value="InterPro"/>
</dbReference>
<dbReference type="Pfam" id="PF06733">
    <property type="entry name" value="DEAD_2"/>
    <property type="match status" value="1"/>
</dbReference>
<keyword evidence="3" id="KW-0547">Nucleotide-binding</keyword>
<keyword evidence="5" id="KW-0378">Hydrolase</keyword>
<dbReference type="Pfam" id="PF13307">
    <property type="entry name" value="Helicase_C_2"/>
    <property type="match status" value="1"/>
</dbReference>
<dbReference type="PANTHER" id="PTHR11472:SF34">
    <property type="entry name" value="REGULATOR OF TELOMERE ELONGATION HELICASE 1"/>
    <property type="match status" value="1"/>
</dbReference>
<keyword evidence="16" id="KW-1185">Reference proteome</keyword>
<evidence type="ECO:0000256" key="9">
    <source>
        <dbReference type="ARBA" id="ARBA00023014"/>
    </source>
</evidence>
<keyword evidence="6 15" id="KW-0347">Helicase</keyword>
<keyword evidence="10" id="KW-0238">DNA-binding</keyword>
<dbReference type="OrthoDB" id="9765586at2"/>
<dbReference type="GO" id="GO:0003677">
    <property type="term" value="F:DNA binding"/>
    <property type="evidence" value="ECO:0007669"/>
    <property type="project" value="UniProtKB-KW"/>
</dbReference>
<comment type="caution">
    <text evidence="15">The sequence shown here is derived from an EMBL/GenBank/DDBJ whole genome shotgun (WGS) entry which is preliminary data.</text>
</comment>
<dbReference type="PROSITE" id="PS51193">
    <property type="entry name" value="HELICASE_ATP_BIND_2"/>
    <property type="match status" value="1"/>
</dbReference>
<dbReference type="SMART" id="SM00488">
    <property type="entry name" value="DEXDc2"/>
    <property type="match status" value="1"/>
</dbReference>
<dbReference type="Gene3D" id="3.90.320.10">
    <property type="match status" value="1"/>
</dbReference>
<keyword evidence="11" id="KW-0234">DNA repair</keyword>
<dbReference type="GO" id="GO:0051539">
    <property type="term" value="F:4 iron, 4 sulfur cluster binding"/>
    <property type="evidence" value="ECO:0007669"/>
    <property type="project" value="UniProtKB-KW"/>
</dbReference>
<evidence type="ECO:0000313" key="16">
    <source>
        <dbReference type="Proteomes" id="UP000190626"/>
    </source>
</evidence>
<dbReference type="Gene3D" id="1.10.275.40">
    <property type="match status" value="1"/>
</dbReference>
<sequence length="804" mass="91201">MAEIFNMSVRSLVEYVYRSGSIESGFRTSRALTEGTKAHQKLQKQYDELDLHEVYVSAEITYQGLLFVIDGRCDGLLLDPDGVTVTVDEIKSTSSDISLIEADSYPVHWAQAKCYAYMVAKDRGLTRMRVQLTYMQVETEEVRRFVVEASIEELEQFVFHVVQRFYPYALAKYEHEQRRNLSIKELAFPFPSYREGQRKLAGAVYQTINEGHKLFAKAPTGIGKTISTLFPAVKAIGEGLLQRIFYLTAKTITRTAAEEAYSLLQDQGLRLHTVTITAKDKVCFKDEVRCTKEYCEFADGYYDRINEAVLDLLRHETMMTRHVIESYARKHRVCPFEFSLDVAYAADAIICDYNYIFDPRVNLKRLFEEQKRQTALLVDEAHNLVDRAREMYSSELQKSSFLALQREFKGVHAELHDAAKAINQYFIALRKRMGDSPMLVEPELPESLIAQLEVFIAAAEKVLAGAGGRADQGRADIFSGETTPDESDRLTEPALLLEAYFSTQNFVRIAKLFDERYVTFTASDRNEVNVKLFCLDPSHLLRQMGKGYRSHVFFSATLSPLSYFMDTLGAGEEDYSVTVPSPFSKDQLEVFVQPLSTRYQDRERSREPIARSILELVTGRPGNYFVFFPSYAYMSSVYEAFTDLVGAQPADGASSREAGSGLDVLVQQALMSEEEREQFLAAFQAGTERTLVGFVVMGGIFSEGIDLVGDRLTGVAVVGVGLPQLGPERNLIKSYMDSTGKNGYEYAYVFPGMNKVQQAGGRLIRSETDRGVLLLIDDRYLQPLYQRLLPEEWRDYTVLPSRRR</sequence>
<dbReference type="InterPro" id="IPR010614">
    <property type="entry name" value="RAD3-like_helicase_DEAD"/>
</dbReference>
<keyword evidence="9" id="KW-0411">Iron-sulfur</keyword>
<dbReference type="GO" id="GO:0006281">
    <property type="term" value="P:DNA repair"/>
    <property type="evidence" value="ECO:0007669"/>
    <property type="project" value="UniProtKB-KW"/>
</dbReference>
<dbReference type="SMART" id="SM00491">
    <property type="entry name" value="HELICc2"/>
    <property type="match status" value="1"/>
</dbReference>
<evidence type="ECO:0000256" key="13">
    <source>
        <dbReference type="ARBA" id="ARBA00038058"/>
    </source>
</evidence>
<dbReference type="STRING" id="1469647.BC351_05770"/>
<dbReference type="InterPro" id="IPR006555">
    <property type="entry name" value="ATP-dep_Helicase_C"/>
</dbReference>
<protein>
    <submittedName>
        <fullName evidence="15">ATP-dependent helicase</fullName>
    </submittedName>
</protein>
<evidence type="ECO:0000256" key="10">
    <source>
        <dbReference type="ARBA" id="ARBA00023125"/>
    </source>
</evidence>
<accession>A0A1V4HF62</accession>
<dbReference type="InterPro" id="IPR011604">
    <property type="entry name" value="PDDEXK-like_dom_sf"/>
</dbReference>
<dbReference type="InterPro" id="IPR014013">
    <property type="entry name" value="Helic_SF1/SF2_ATP-bd_DinG/Rad3"/>
</dbReference>
<dbReference type="GO" id="GO:0046872">
    <property type="term" value="F:metal ion binding"/>
    <property type="evidence" value="ECO:0007669"/>
    <property type="project" value="UniProtKB-KW"/>
</dbReference>
<keyword evidence="7" id="KW-0067">ATP-binding</keyword>
<comment type="similarity">
    <text evidence="13">Belongs to the helicase family. DinG subfamily.</text>
</comment>
<keyword evidence="8" id="KW-0408">Iron</keyword>
<evidence type="ECO:0000256" key="3">
    <source>
        <dbReference type="ARBA" id="ARBA00022741"/>
    </source>
</evidence>
<name>A0A1V4HF62_9BACL</name>
<dbReference type="InterPro" id="IPR006554">
    <property type="entry name" value="Helicase-like_DEXD_c2"/>
</dbReference>
<dbReference type="Gene3D" id="1.10.30.20">
    <property type="entry name" value="Bacterial XPD DNA helicase, FeS cluster domain"/>
    <property type="match status" value="1"/>
</dbReference>
<dbReference type="SUPFAM" id="SSF52540">
    <property type="entry name" value="P-loop containing nucleoside triphosphate hydrolases"/>
    <property type="match status" value="2"/>
</dbReference>
<keyword evidence="4" id="KW-0227">DNA damage</keyword>
<organism evidence="15 16">
    <name type="scientific">Paenibacillus ferrarius</name>
    <dbReference type="NCBI Taxonomy" id="1469647"/>
    <lineage>
        <taxon>Bacteria</taxon>
        <taxon>Bacillati</taxon>
        <taxon>Bacillota</taxon>
        <taxon>Bacilli</taxon>
        <taxon>Bacillales</taxon>
        <taxon>Paenibacillaceae</taxon>
        <taxon>Paenibacillus</taxon>
    </lineage>
</organism>
<dbReference type="EMBL" id="MBTG01000023">
    <property type="protein sequence ID" value="OPH53373.1"/>
    <property type="molecule type" value="Genomic_DNA"/>
</dbReference>
<evidence type="ECO:0000256" key="6">
    <source>
        <dbReference type="ARBA" id="ARBA00022806"/>
    </source>
</evidence>
<evidence type="ECO:0000256" key="4">
    <source>
        <dbReference type="ARBA" id="ARBA00022763"/>
    </source>
</evidence>
<keyword evidence="1" id="KW-0004">4Fe-4S</keyword>
<evidence type="ECO:0000256" key="5">
    <source>
        <dbReference type="ARBA" id="ARBA00022801"/>
    </source>
</evidence>
<dbReference type="GO" id="GO:0016818">
    <property type="term" value="F:hydrolase activity, acting on acid anhydrides, in phosphorus-containing anhydrides"/>
    <property type="evidence" value="ECO:0007669"/>
    <property type="project" value="InterPro"/>
</dbReference>
<reference evidence="16" key="1">
    <citation type="submission" date="2016-07" db="EMBL/GenBank/DDBJ databases">
        <authorList>
            <person name="Florea S."/>
            <person name="Webb J.S."/>
            <person name="Jaromczyk J."/>
            <person name="Schardl C.L."/>
        </authorList>
    </citation>
    <scope>NUCLEOTIDE SEQUENCE [LARGE SCALE GENOMIC DNA]</scope>
    <source>
        <strain evidence="16">CY1</strain>
    </source>
</reference>
<evidence type="ECO:0000256" key="11">
    <source>
        <dbReference type="ARBA" id="ARBA00023204"/>
    </source>
</evidence>
<evidence type="ECO:0000256" key="12">
    <source>
        <dbReference type="ARBA" id="ARBA00023235"/>
    </source>
</evidence>
<dbReference type="PANTHER" id="PTHR11472">
    <property type="entry name" value="DNA REPAIR DEAD HELICASE RAD3/XP-D SUBFAMILY MEMBER"/>
    <property type="match status" value="1"/>
</dbReference>
<proteinExistence type="inferred from homology"/>
<dbReference type="InterPro" id="IPR045028">
    <property type="entry name" value="DinG/Rad3-like"/>
</dbReference>
<dbReference type="Proteomes" id="UP000190626">
    <property type="component" value="Unassembled WGS sequence"/>
</dbReference>
<keyword evidence="2" id="KW-0479">Metal-binding</keyword>
<evidence type="ECO:0000313" key="15">
    <source>
        <dbReference type="EMBL" id="OPH53373.1"/>
    </source>
</evidence>
<evidence type="ECO:0000256" key="2">
    <source>
        <dbReference type="ARBA" id="ARBA00022723"/>
    </source>
</evidence>
<evidence type="ECO:0000256" key="1">
    <source>
        <dbReference type="ARBA" id="ARBA00022485"/>
    </source>
</evidence>
<gene>
    <name evidence="15" type="ORF">BC351_05770</name>
</gene>
<dbReference type="AlphaFoldDB" id="A0A1V4HF62"/>
<dbReference type="RefSeq" id="WP_079415423.1">
    <property type="nucleotide sequence ID" value="NZ_MBTG01000023.1"/>
</dbReference>
<evidence type="ECO:0000256" key="7">
    <source>
        <dbReference type="ARBA" id="ARBA00022840"/>
    </source>
</evidence>
<dbReference type="InterPro" id="IPR027417">
    <property type="entry name" value="P-loop_NTPase"/>
</dbReference>
<dbReference type="GO" id="GO:0005524">
    <property type="term" value="F:ATP binding"/>
    <property type="evidence" value="ECO:0007669"/>
    <property type="project" value="UniProtKB-KW"/>
</dbReference>
<keyword evidence="12" id="KW-0413">Isomerase</keyword>
<dbReference type="Gene3D" id="3.40.50.300">
    <property type="entry name" value="P-loop containing nucleotide triphosphate hydrolases"/>
    <property type="match status" value="2"/>
</dbReference>
<dbReference type="InterPro" id="IPR042493">
    <property type="entry name" value="XPD_DNA_FeS"/>
</dbReference>